<reference evidence="2" key="2">
    <citation type="journal article" date="2013" name="Nat. Commun.">
        <title>Genome of the Chinese tree shrew.</title>
        <authorList>
            <person name="Fan Y."/>
            <person name="Huang Z.Y."/>
            <person name="Cao C.C."/>
            <person name="Chen C.S."/>
            <person name="Chen Y.X."/>
            <person name="Fan D.D."/>
            <person name="He J."/>
            <person name="Hou H.L."/>
            <person name="Hu L."/>
            <person name="Hu X.T."/>
            <person name="Jiang X.T."/>
            <person name="Lai R."/>
            <person name="Lang Y.S."/>
            <person name="Liang B."/>
            <person name="Liao S.G."/>
            <person name="Mu D."/>
            <person name="Ma Y.Y."/>
            <person name="Niu Y.Y."/>
            <person name="Sun X.Q."/>
            <person name="Xia J.Q."/>
            <person name="Xiao J."/>
            <person name="Xiong Z.Q."/>
            <person name="Xu L."/>
            <person name="Yang L."/>
            <person name="Zhang Y."/>
            <person name="Zhao W."/>
            <person name="Zhao X.D."/>
            <person name="Zheng Y.T."/>
            <person name="Zhou J.M."/>
            <person name="Zhu Y.B."/>
            <person name="Zhang G.J."/>
            <person name="Wang J."/>
            <person name="Yao Y.G."/>
        </authorList>
    </citation>
    <scope>NUCLEOTIDE SEQUENCE [LARGE SCALE GENOMIC DNA]</scope>
</reference>
<dbReference type="EMBL" id="KB321112">
    <property type="protein sequence ID" value="ELW47444.1"/>
    <property type="molecule type" value="Genomic_DNA"/>
</dbReference>
<organism evidence="1 2">
    <name type="scientific">Tupaia chinensis</name>
    <name type="common">Chinese tree shrew</name>
    <name type="synonym">Tupaia belangeri chinensis</name>
    <dbReference type="NCBI Taxonomy" id="246437"/>
    <lineage>
        <taxon>Eukaryota</taxon>
        <taxon>Metazoa</taxon>
        <taxon>Chordata</taxon>
        <taxon>Craniata</taxon>
        <taxon>Vertebrata</taxon>
        <taxon>Euteleostomi</taxon>
        <taxon>Mammalia</taxon>
        <taxon>Eutheria</taxon>
        <taxon>Euarchontoglires</taxon>
        <taxon>Scandentia</taxon>
        <taxon>Tupaiidae</taxon>
        <taxon>Tupaia</taxon>
    </lineage>
</organism>
<accession>L9JAZ3</accession>
<proteinExistence type="predicted"/>
<evidence type="ECO:0000313" key="1">
    <source>
        <dbReference type="EMBL" id="ELW47444.1"/>
    </source>
</evidence>
<evidence type="ECO:0000313" key="2">
    <source>
        <dbReference type="Proteomes" id="UP000011518"/>
    </source>
</evidence>
<gene>
    <name evidence="1" type="ORF">TREES_T100021064</name>
</gene>
<dbReference type="InParanoid" id="L9JAZ3"/>
<name>L9JAZ3_TUPCH</name>
<reference evidence="2" key="1">
    <citation type="submission" date="2012-07" db="EMBL/GenBank/DDBJ databases">
        <title>Genome of the Chinese tree shrew, a rising model animal genetically related to primates.</title>
        <authorList>
            <person name="Zhang G."/>
            <person name="Fan Y."/>
            <person name="Yao Y."/>
            <person name="Huang Z."/>
        </authorList>
    </citation>
    <scope>NUCLEOTIDE SEQUENCE [LARGE SCALE GENOMIC DNA]</scope>
</reference>
<dbReference type="Proteomes" id="UP000011518">
    <property type="component" value="Unassembled WGS sequence"/>
</dbReference>
<dbReference type="AlphaFoldDB" id="L9JAZ3"/>
<sequence>MQYRRALSTGEPSLKAACARVSPGLTSALVLRSVITVKVISQEERPVSWLWLVPGARPDFSEGVHTFHVLPKTIPRPRWDFQEHPREFAGPTELKKTPNRVQDDCRSVQKTNLSGQPRRTPVQVLTQQMVSSEGGNVSQTGTWNSGYTTHVCSEMSDACRTM</sequence>
<protein>
    <submittedName>
        <fullName evidence="1">Uncharacterized protein</fullName>
    </submittedName>
</protein>
<keyword evidence="2" id="KW-1185">Reference proteome</keyword>